<feature type="compositionally biased region" description="Polar residues" evidence="1">
    <location>
        <begin position="474"/>
        <end position="489"/>
    </location>
</feature>
<comment type="caution">
    <text evidence="2">The sequence shown here is derived from an EMBL/GenBank/DDBJ whole genome shotgun (WGS) entry which is preliminary data.</text>
</comment>
<gene>
    <name evidence="2" type="ORF">CGLO_04809</name>
</gene>
<feature type="region of interest" description="Disordered" evidence="1">
    <location>
        <begin position="635"/>
        <end position="671"/>
    </location>
</feature>
<proteinExistence type="predicted"/>
<accession>T0LU34</accession>
<organism evidence="2 3">
    <name type="scientific">Colletotrichum gloeosporioides (strain Cg-14)</name>
    <name type="common">Anthracnose fungus</name>
    <name type="synonym">Glomerella cingulata</name>
    <dbReference type="NCBI Taxonomy" id="1237896"/>
    <lineage>
        <taxon>Eukaryota</taxon>
        <taxon>Fungi</taxon>
        <taxon>Dikarya</taxon>
        <taxon>Ascomycota</taxon>
        <taxon>Pezizomycotina</taxon>
        <taxon>Sordariomycetes</taxon>
        <taxon>Hypocreomycetidae</taxon>
        <taxon>Glomerellales</taxon>
        <taxon>Glomerellaceae</taxon>
        <taxon>Colletotrichum</taxon>
        <taxon>Colletotrichum gloeosporioides species complex</taxon>
    </lineage>
</organism>
<evidence type="ECO:0000313" key="3">
    <source>
        <dbReference type="Proteomes" id="UP000015530"/>
    </source>
</evidence>
<sequence length="895" mass="100618">MPESPVINNRSPKIGDLVSYEGGNTVASLGPILEFSGKRYFLVPADLFRGANFESSVPVGVKLVHPAGLDSPTGLTPKEIGVFSYWSGIPEAGIKSTQPGDYTESNWALCEVTYAPLLREDQSHIIRYQQSGNSSRRIPDILTQSPSSRNVVLGRRDTETKSFKVSEGPWFEPILTLGSKNIPPTKKWYIEYTLEPNSGSGRWTPREKNGAFLFDEEFGDLVGMVSGYENNDNDNRLRVYFTSIVDIFDNIQQKYPEIGRPIIFGGSSSAAKTEEEAFFKKIRSFIDRSSARESGEIGANAAQTHTSEEKNHENQSHDFDGDLNSDVFSSISSMFSGVESTTSYSSVQHSEAQALREVVATLFVEDEVILESFKNALTPEAAGATAMTVVLRNGLRDMGKALKVESKTSEQGLCARRIRRDAQFIADSVRRKCDPKFQAPQLDIEYIKLPMSQEEQRRHLMSMWLRSQSSPFEQAVEQSGYPSGSQMDYPTNMEEGPDTSDDEQIDPEAEQALNQKIQELKVFILESEHMQTLRHKLHIRGEFENCETFMKEWFDYRHGRRRLSSNSAINTEVHLPGDNRVHKINIEYLPDVVALSFKDIQRILYAVEDKTTPRTRQLAYKSTECQDVELQDGLENNYRDNDQDSISDTSDDSSSTTGSIFSDTGSASSNSSLPGLQAIALRQKLAEVFANEATIREIFSMGLNTESVGAESITTAFRRSLRTLGKELLATTASPEKRTCAKRMTLYARYIADFVRRVCDPAYESSRLRVDPTVMSAIEQRRHIANMLLKSPVAASPVAHRIAENHSDQRMDLSDSDGDSSDVDNDERLYLRIKDIEVFILKSEQFHTMNDRLHFYITRRVGYAVQYPMVHTVYLGLVYVAKNSMMTTLGLEPQS</sequence>
<reference evidence="3" key="1">
    <citation type="journal article" date="2013" name="Mol. Plant Microbe Interact.">
        <title>Global aspects of pacC regulation of pathogenicity genes in Colletotrichum gloeosporioides as revealed by transcriptome analysis.</title>
        <authorList>
            <person name="Alkan N."/>
            <person name="Meng X."/>
            <person name="Friedlander G."/>
            <person name="Reuveni E."/>
            <person name="Sukno S."/>
            <person name="Sherman A."/>
            <person name="Thon M."/>
            <person name="Fluhr R."/>
            <person name="Prusky D."/>
        </authorList>
    </citation>
    <scope>NUCLEOTIDE SEQUENCE [LARGE SCALE GENOMIC DNA]</scope>
    <source>
        <strain evidence="3">Cg-14</strain>
    </source>
</reference>
<feature type="compositionally biased region" description="Basic and acidic residues" evidence="1">
    <location>
        <begin position="306"/>
        <end position="320"/>
    </location>
</feature>
<protein>
    <submittedName>
        <fullName evidence="2">Uncharacterized protein</fullName>
    </submittedName>
</protein>
<feature type="region of interest" description="Disordered" evidence="1">
    <location>
        <begin position="293"/>
        <end position="321"/>
    </location>
</feature>
<feature type="compositionally biased region" description="Low complexity" evidence="1">
    <location>
        <begin position="652"/>
        <end position="666"/>
    </location>
</feature>
<feature type="region of interest" description="Disordered" evidence="1">
    <location>
        <begin position="474"/>
        <end position="504"/>
    </location>
</feature>
<dbReference type="HOGENOM" id="CLU_323134_0_0_1"/>
<dbReference type="Proteomes" id="UP000015530">
    <property type="component" value="Unassembled WGS sequence"/>
</dbReference>
<evidence type="ECO:0000256" key="1">
    <source>
        <dbReference type="SAM" id="MobiDB-lite"/>
    </source>
</evidence>
<feature type="compositionally biased region" description="Acidic residues" evidence="1">
    <location>
        <begin position="495"/>
        <end position="504"/>
    </location>
</feature>
<name>T0LU34_COLGC</name>
<dbReference type="AlphaFoldDB" id="T0LU34"/>
<evidence type="ECO:0000313" key="2">
    <source>
        <dbReference type="EMBL" id="EQB55276.1"/>
    </source>
</evidence>
<dbReference type="STRING" id="1237896.T0LU34"/>
<dbReference type="EMBL" id="AMYD01000970">
    <property type="protein sequence ID" value="EQB55276.1"/>
    <property type="molecule type" value="Genomic_DNA"/>
</dbReference>